<dbReference type="InterPro" id="IPR043502">
    <property type="entry name" value="DNA/RNA_pol_sf"/>
</dbReference>
<dbReference type="Proteomes" id="UP001444661">
    <property type="component" value="Unassembled WGS sequence"/>
</dbReference>
<keyword evidence="2" id="KW-0496">Mitochondrion</keyword>
<dbReference type="Gene3D" id="3.30.70.270">
    <property type="match status" value="1"/>
</dbReference>
<evidence type="ECO:0000256" key="2">
    <source>
        <dbReference type="ARBA" id="ARBA00023128"/>
    </source>
</evidence>
<evidence type="ECO:0000256" key="1">
    <source>
        <dbReference type="ARBA" id="ARBA00004173"/>
    </source>
</evidence>
<keyword evidence="4" id="KW-1185">Reference proteome</keyword>
<proteinExistence type="predicted"/>
<comment type="subcellular location">
    <subcellularLocation>
        <location evidence="1">Mitochondrion</location>
    </subcellularLocation>
</comment>
<dbReference type="SUPFAM" id="SSF56672">
    <property type="entry name" value="DNA/RNA polymerases"/>
    <property type="match status" value="1"/>
</dbReference>
<sequence>MNIAFGPIPEPNPEPSFLAPLGDDPNSMQRLLTYIDDLIARGRNIDELLDFIEDDFLPRISWSLLKLSFKKCEIGMEELEALGVIHKTEGRTCITQARSKRS</sequence>
<dbReference type="EMBL" id="JAQQWK010000006">
    <property type="protein sequence ID" value="KAK8040123.1"/>
    <property type="molecule type" value="Genomic_DNA"/>
</dbReference>
<evidence type="ECO:0000313" key="3">
    <source>
        <dbReference type="EMBL" id="KAK8040123.1"/>
    </source>
</evidence>
<dbReference type="InterPro" id="IPR043128">
    <property type="entry name" value="Rev_trsase/Diguanyl_cyclase"/>
</dbReference>
<protein>
    <submittedName>
        <fullName evidence="3">Uncharacterized protein</fullName>
    </submittedName>
</protein>
<reference evidence="3 4" key="1">
    <citation type="submission" date="2023-01" db="EMBL/GenBank/DDBJ databases">
        <title>Analysis of 21 Apiospora genomes using comparative genomics revels a genus with tremendous synthesis potential of carbohydrate active enzymes and secondary metabolites.</title>
        <authorList>
            <person name="Sorensen T."/>
        </authorList>
    </citation>
    <scope>NUCLEOTIDE SEQUENCE [LARGE SCALE GENOMIC DNA]</scope>
    <source>
        <strain evidence="3 4">CBS 33761</strain>
    </source>
</reference>
<name>A0ABR1T0M9_9PEZI</name>
<gene>
    <name evidence="3" type="ORF">PG993_008534</name>
</gene>
<evidence type="ECO:0000313" key="4">
    <source>
        <dbReference type="Proteomes" id="UP001444661"/>
    </source>
</evidence>
<comment type="caution">
    <text evidence="3">The sequence shown here is derived from an EMBL/GenBank/DDBJ whole genome shotgun (WGS) entry which is preliminary data.</text>
</comment>
<accession>A0ABR1T0M9</accession>
<organism evidence="3 4">
    <name type="scientific">Apiospora rasikravindrae</name>
    <dbReference type="NCBI Taxonomy" id="990691"/>
    <lineage>
        <taxon>Eukaryota</taxon>
        <taxon>Fungi</taxon>
        <taxon>Dikarya</taxon>
        <taxon>Ascomycota</taxon>
        <taxon>Pezizomycotina</taxon>
        <taxon>Sordariomycetes</taxon>
        <taxon>Xylariomycetidae</taxon>
        <taxon>Amphisphaeriales</taxon>
        <taxon>Apiosporaceae</taxon>
        <taxon>Apiospora</taxon>
    </lineage>
</organism>